<keyword evidence="3" id="KW-0472">Membrane</keyword>
<protein>
    <submittedName>
        <fullName evidence="4">Uncharacterized protein</fullName>
    </submittedName>
</protein>
<keyword evidence="3" id="KW-0812">Transmembrane</keyword>
<feature type="region of interest" description="Disordered" evidence="2">
    <location>
        <begin position="239"/>
        <end position="271"/>
    </location>
</feature>
<sequence length="381" mass="42123">MIQSTLFFILGFLSATFLALMVAPAVWRRAVSLTRKRIEASTPLTLNEMQAEADRARAEGAMAIRRLEINVKALKERAADQLIELNRSREELRRLTGETAGKREQLTGLEARVPELLAKLNERDEQIAALSARLREADDLIEKRAAELDKLGQTYEEVTFLSSSRQIEIAGRESEIDKMSIDLSRLRSQRKDMERRLAEFTADNAALKETIMTERKRVAELEKKIEQLLSEGYREQELSGLRTDGAEIDANDPGLKSTSENDGPPLAGRNGEADASFARLSAERDRLESRLTTLTRENKKLRQKTLVDGSGMEAGGDALLREQIHQLAAEVVSLTAMLDEPDSAIRKALSTPAADVTASKTAGGLPSLADRVRALQKASGN</sequence>
<name>A0A1I4E2T2_9HYPH</name>
<evidence type="ECO:0000256" key="1">
    <source>
        <dbReference type="SAM" id="Coils"/>
    </source>
</evidence>
<accession>A0A1I4E2T2</accession>
<feature type="coiled-coil region" evidence="1">
    <location>
        <begin position="176"/>
        <end position="231"/>
    </location>
</feature>
<dbReference type="Proteomes" id="UP000323300">
    <property type="component" value="Unassembled WGS sequence"/>
</dbReference>
<feature type="transmembrane region" description="Helical" evidence="3">
    <location>
        <begin position="6"/>
        <end position="27"/>
    </location>
</feature>
<feature type="coiled-coil region" evidence="1">
    <location>
        <begin position="46"/>
        <end position="140"/>
    </location>
</feature>
<gene>
    <name evidence="4" type="ORF">SAMN04488498_12114</name>
</gene>
<dbReference type="AlphaFoldDB" id="A0A1I4E2T2"/>
<evidence type="ECO:0000313" key="4">
    <source>
        <dbReference type="EMBL" id="SFK98646.1"/>
    </source>
</evidence>
<reference evidence="4 5" key="1">
    <citation type="submission" date="2016-10" db="EMBL/GenBank/DDBJ databases">
        <authorList>
            <person name="Varghese N."/>
            <person name="Submissions S."/>
        </authorList>
    </citation>
    <scope>NUCLEOTIDE SEQUENCE [LARGE SCALE GENOMIC DNA]</scope>
    <source>
        <strain evidence="4 5">DSM 21822</strain>
    </source>
</reference>
<dbReference type="RefSeq" id="WP_149762851.1">
    <property type="nucleotide sequence ID" value="NZ_BSPE01000023.1"/>
</dbReference>
<evidence type="ECO:0000256" key="2">
    <source>
        <dbReference type="SAM" id="MobiDB-lite"/>
    </source>
</evidence>
<proteinExistence type="predicted"/>
<keyword evidence="3" id="KW-1133">Transmembrane helix</keyword>
<feature type="coiled-coil region" evidence="1">
    <location>
        <begin position="277"/>
        <end position="304"/>
    </location>
</feature>
<evidence type="ECO:0000256" key="3">
    <source>
        <dbReference type="SAM" id="Phobius"/>
    </source>
</evidence>
<keyword evidence="5" id="KW-1185">Reference proteome</keyword>
<keyword evidence="1" id="KW-0175">Coiled coil</keyword>
<organism evidence="4 5">
    <name type="scientific">Neomesorhizobium albiziae</name>
    <dbReference type="NCBI Taxonomy" id="335020"/>
    <lineage>
        <taxon>Bacteria</taxon>
        <taxon>Pseudomonadati</taxon>
        <taxon>Pseudomonadota</taxon>
        <taxon>Alphaproteobacteria</taxon>
        <taxon>Hyphomicrobiales</taxon>
        <taxon>Phyllobacteriaceae</taxon>
        <taxon>Neomesorhizobium</taxon>
    </lineage>
</organism>
<evidence type="ECO:0000313" key="5">
    <source>
        <dbReference type="Proteomes" id="UP000323300"/>
    </source>
</evidence>
<dbReference type="OrthoDB" id="7826912at2"/>
<dbReference type="EMBL" id="FOSL01000021">
    <property type="protein sequence ID" value="SFK98646.1"/>
    <property type="molecule type" value="Genomic_DNA"/>
</dbReference>
<dbReference type="Gene3D" id="1.10.287.1490">
    <property type="match status" value="1"/>
</dbReference>